<organism evidence="2 3">
    <name type="scientific">Melipona bicolor</name>
    <dbReference type="NCBI Taxonomy" id="60889"/>
    <lineage>
        <taxon>Eukaryota</taxon>
        <taxon>Metazoa</taxon>
        <taxon>Ecdysozoa</taxon>
        <taxon>Arthropoda</taxon>
        <taxon>Hexapoda</taxon>
        <taxon>Insecta</taxon>
        <taxon>Pterygota</taxon>
        <taxon>Neoptera</taxon>
        <taxon>Endopterygota</taxon>
        <taxon>Hymenoptera</taxon>
        <taxon>Apocrita</taxon>
        <taxon>Aculeata</taxon>
        <taxon>Apoidea</taxon>
        <taxon>Anthophila</taxon>
        <taxon>Apidae</taxon>
        <taxon>Melipona</taxon>
    </lineage>
</organism>
<comment type="caution">
    <text evidence="2">The sequence shown here is derived from an EMBL/GenBank/DDBJ whole genome shotgun (WGS) entry which is preliminary data.</text>
</comment>
<proteinExistence type="predicted"/>
<protein>
    <submittedName>
        <fullName evidence="2">Uncharacterized protein</fullName>
    </submittedName>
</protein>
<evidence type="ECO:0000256" key="1">
    <source>
        <dbReference type="SAM" id="MobiDB-lite"/>
    </source>
</evidence>
<reference evidence="2" key="1">
    <citation type="submission" date="2021-10" db="EMBL/GenBank/DDBJ databases">
        <title>Melipona bicolor Genome sequencing and assembly.</title>
        <authorList>
            <person name="Araujo N.S."/>
            <person name="Arias M.C."/>
        </authorList>
    </citation>
    <scope>NUCLEOTIDE SEQUENCE</scope>
    <source>
        <strain evidence="2">USP_2M_L1-L4_2017</strain>
        <tissue evidence="2">Whole body</tissue>
    </source>
</reference>
<accession>A0AA40KLX4</accession>
<dbReference type="Proteomes" id="UP001177670">
    <property type="component" value="Unassembled WGS sequence"/>
</dbReference>
<sequence>NRSKEFQKVDDNQKGTIKEIQTSPDSVATRMKLNTAFWLFFPKERKRNQPEQAMDRFLPIEKPRIALSKLIVKASDSISWEAGSRAFSQLVQTFMRADKRTKALGLLRISTYFGIGYEIDRLG</sequence>
<keyword evidence="3" id="KW-1185">Reference proteome</keyword>
<feature type="non-terminal residue" evidence="2">
    <location>
        <position position="1"/>
    </location>
</feature>
<feature type="compositionally biased region" description="Basic and acidic residues" evidence="1">
    <location>
        <begin position="1"/>
        <end position="17"/>
    </location>
</feature>
<dbReference type="AlphaFoldDB" id="A0AA40KLX4"/>
<name>A0AA40KLX4_9HYME</name>
<evidence type="ECO:0000313" key="2">
    <source>
        <dbReference type="EMBL" id="KAK1125220.1"/>
    </source>
</evidence>
<feature type="region of interest" description="Disordered" evidence="1">
    <location>
        <begin position="1"/>
        <end position="23"/>
    </location>
</feature>
<gene>
    <name evidence="2" type="ORF">K0M31_005593</name>
</gene>
<dbReference type="EMBL" id="JAHYIQ010000016">
    <property type="protein sequence ID" value="KAK1125220.1"/>
    <property type="molecule type" value="Genomic_DNA"/>
</dbReference>
<evidence type="ECO:0000313" key="3">
    <source>
        <dbReference type="Proteomes" id="UP001177670"/>
    </source>
</evidence>